<feature type="coiled-coil region" evidence="1">
    <location>
        <begin position="133"/>
        <end position="234"/>
    </location>
</feature>
<keyword evidence="1" id="KW-0175">Coiled coil</keyword>
<name>A0A3P7LT81_DIBLA</name>
<dbReference type="GO" id="GO:0006606">
    <property type="term" value="P:protein import into nucleus"/>
    <property type="evidence" value="ECO:0007669"/>
    <property type="project" value="InterPro"/>
</dbReference>
<evidence type="ECO:0000313" key="5">
    <source>
        <dbReference type="Proteomes" id="UP000281553"/>
    </source>
</evidence>
<dbReference type="GO" id="GO:0005643">
    <property type="term" value="C:nuclear pore"/>
    <property type="evidence" value="ECO:0007669"/>
    <property type="project" value="TreeGrafter"/>
</dbReference>
<dbReference type="GO" id="GO:1901673">
    <property type="term" value="P:regulation of mitotic spindle assembly"/>
    <property type="evidence" value="ECO:0007669"/>
    <property type="project" value="TreeGrafter"/>
</dbReference>
<keyword evidence="5" id="KW-1185">Reference proteome</keyword>
<feature type="coiled-coil region" evidence="1">
    <location>
        <begin position="13"/>
        <end position="107"/>
    </location>
</feature>
<dbReference type="Pfam" id="PF07926">
    <property type="entry name" value="TPR_MLP1_2"/>
    <property type="match status" value="1"/>
</dbReference>
<evidence type="ECO:0000256" key="2">
    <source>
        <dbReference type="SAM" id="MobiDB-lite"/>
    </source>
</evidence>
<dbReference type="GO" id="GO:0034399">
    <property type="term" value="C:nuclear periphery"/>
    <property type="evidence" value="ECO:0007669"/>
    <property type="project" value="UniProtKB-ARBA"/>
</dbReference>
<reference evidence="4 5" key="1">
    <citation type="submission" date="2018-11" db="EMBL/GenBank/DDBJ databases">
        <authorList>
            <consortium name="Pathogen Informatics"/>
        </authorList>
    </citation>
    <scope>NUCLEOTIDE SEQUENCE [LARGE SCALE GENOMIC DNA]</scope>
</reference>
<accession>A0A3P7LT81</accession>
<dbReference type="AlphaFoldDB" id="A0A3P7LT81"/>
<dbReference type="GO" id="GO:0017056">
    <property type="term" value="F:structural constituent of nuclear pore"/>
    <property type="evidence" value="ECO:0007669"/>
    <property type="project" value="TreeGrafter"/>
</dbReference>
<dbReference type="PANTHER" id="PTHR18898:SF2">
    <property type="entry name" value="NUCLEOPROTEIN TPR"/>
    <property type="match status" value="1"/>
</dbReference>
<proteinExistence type="predicted"/>
<dbReference type="PANTHER" id="PTHR18898">
    <property type="entry name" value="NUCLEOPROTEIN TPR-RELATED"/>
    <property type="match status" value="1"/>
</dbReference>
<sequence>MKDLEHSNLTTLFRDLERECASLRVSLEAARGQSAEYQKLANEMEEHIATLSKERDELEKTFTTEAEERNQRCEFLELQLNLERMERQDVVNENVRLSEELNKLRTDLRAELAVARTDLTAAIERRDAALEFENKARSEIETHEKTAREAREKYEMELKLHAEDVQLLTEARKVSSGALSEINALKAELEASRARLKDANSSIEAQVSLWDEERAKLSAKLNESNAEVDRLQEQILKKISISCPLSPILFVIVQKRLLLSSAQLANRSWPPNRVNDRLLYPLKLTEQLNGLRKLFEQSTSDTIVAEQFTNQIQASEDFAQILEYLRRQKSIAEAAEETANAEVARLTLRVKSLERQVGELQTKLAEERRNSEVKAETSRQHANLMNQLEQLNLLSESNRLLRQERETVREAAARAEAQLAALRADTEPMRSQCKSLEDARDLLISEKKSLEEERDRWKERCTRLVETTKRMDPEEYKQACNERDELQRRLRSLEDAKVASEREAEAKVSALDARITELTAKVDQLEAQKRVNDVQVSSLESQCNTQKEELEKRQTNIIKLREIARKYRHETDELRSRISSSQAKEATMKTAEEAVALSVISSIQTEPDQLIVPSTSFSEAAASALHARLNRLLSLLVAELTQLRAQGEAQRERLLRMQLIESQLTKSKRECADLKSQLSAANTPTPPPATQLAPPATLSEATSSSVVPQAASTLGFEMTQDIATNTQPFPMDTPVCTTSVFGAQTTTPATVSAASHSWIARAAATVQPVQTPSPVPATPTTAGSPGLLPGNRQTAEIRPITNNVATVLPTPTTPGPGCGLFAGPPTSTAQEAPVPMQSTVTALRFPQQPGNLIITCAYLIFFSCPPFPLV</sequence>
<dbReference type="GO" id="GO:0006406">
    <property type="term" value="P:mRNA export from nucleus"/>
    <property type="evidence" value="ECO:0007669"/>
    <property type="project" value="TreeGrafter"/>
</dbReference>
<evidence type="ECO:0000256" key="1">
    <source>
        <dbReference type="SAM" id="Coils"/>
    </source>
</evidence>
<feature type="coiled-coil region" evidence="1">
    <location>
        <begin position="336"/>
        <end position="556"/>
    </location>
</feature>
<dbReference type="OrthoDB" id="343070at2759"/>
<gene>
    <name evidence="4" type="ORF">DILT_LOCUS5252</name>
</gene>
<dbReference type="InterPro" id="IPR012929">
    <property type="entry name" value="Nucleoprot-TPR/MLP1-2_dom"/>
</dbReference>
<evidence type="ECO:0000259" key="3">
    <source>
        <dbReference type="Pfam" id="PF07926"/>
    </source>
</evidence>
<feature type="domain" description="Nucleoprotein TPR/MLP1-2" evidence="3">
    <location>
        <begin position="111"/>
        <end position="235"/>
    </location>
</feature>
<dbReference type="EMBL" id="UYRU01047029">
    <property type="protein sequence ID" value="VDN09421.1"/>
    <property type="molecule type" value="Genomic_DNA"/>
</dbReference>
<dbReference type="Proteomes" id="UP000281553">
    <property type="component" value="Unassembled WGS sequence"/>
</dbReference>
<evidence type="ECO:0000313" key="4">
    <source>
        <dbReference type="EMBL" id="VDN09421.1"/>
    </source>
</evidence>
<protein>
    <recommendedName>
        <fullName evidence="3">Nucleoprotein TPR/MLP1-2 domain-containing protein</fullName>
    </recommendedName>
</protein>
<organism evidence="4 5">
    <name type="scientific">Dibothriocephalus latus</name>
    <name type="common">Fish tapeworm</name>
    <name type="synonym">Diphyllobothrium latum</name>
    <dbReference type="NCBI Taxonomy" id="60516"/>
    <lineage>
        <taxon>Eukaryota</taxon>
        <taxon>Metazoa</taxon>
        <taxon>Spiralia</taxon>
        <taxon>Lophotrochozoa</taxon>
        <taxon>Platyhelminthes</taxon>
        <taxon>Cestoda</taxon>
        <taxon>Eucestoda</taxon>
        <taxon>Diphyllobothriidea</taxon>
        <taxon>Diphyllobothriidae</taxon>
        <taxon>Dibothriocephalus</taxon>
    </lineage>
</organism>
<feature type="region of interest" description="Disordered" evidence="2">
    <location>
        <begin position="676"/>
        <end position="704"/>
    </location>
</feature>